<protein>
    <submittedName>
        <fullName evidence="1">Uncharacterized protein</fullName>
    </submittedName>
</protein>
<gene>
    <name evidence="1" type="ORF">EZV62_002354</name>
</gene>
<proteinExistence type="predicted"/>
<evidence type="ECO:0000313" key="1">
    <source>
        <dbReference type="EMBL" id="TXG73775.1"/>
    </source>
</evidence>
<keyword evidence="2" id="KW-1185">Reference proteome</keyword>
<evidence type="ECO:0000313" key="2">
    <source>
        <dbReference type="Proteomes" id="UP000323000"/>
    </source>
</evidence>
<reference evidence="2" key="1">
    <citation type="journal article" date="2019" name="Gigascience">
        <title>De novo genome assembly of the endangered Acer yangbiense, a plant species with extremely small populations endemic to Yunnan Province, China.</title>
        <authorList>
            <person name="Yang J."/>
            <person name="Wariss H.M."/>
            <person name="Tao L."/>
            <person name="Zhang R."/>
            <person name="Yun Q."/>
            <person name="Hollingsworth P."/>
            <person name="Dao Z."/>
            <person name="Luo G."/>
            <person name="Guo H."/>
            <person name="Ma Y."/>
            <person name="Sun W."/>
        </authorList>
    </citation>
    <scope>NUCLEOTIDE SEQUENCE [LARGE SCALE GENOMIC DNA]</scope>
    <source>
        <strain evidence="2">cv. Malutang</strain>
    </source>
</reference>
<sequence>MLVVFCSLMNEHKTYSNSSDSSNSILSTKPSLICTLSSNQVGMTVRDDHLTQWNLLRSFYLRGDCDDVESGNGLIFQKLRFTDVNDVVMKDPKTVCNQFIKIVKNHNIKGVLEMDKEVEVVANVEKEGISGLEAEVEFTVRVFKSDTRVRIRISRMEWLRGSIDI</sequence>
<dbReference type="AlphaFoldDB" id="A0A5C7IX13"/>
<dbReference type="Proteomes" id="UP000323000">
    <property type="component" value="Chromosome 1"/>
</dbReference>
<organism evidence="1 2">
    <name type="scientific">Acer yangbiense</name>
    <dbReference type="NCBI Taxonomy" id="1000413"/>
    <lineage>
        <taxon>Eukaryota</taxon>
        <taxon>Viridiplantae</taxon>
        <taxon>Streptophyta</taxon>
        <taxon>Embryophyta</taxon>
        <taxon>Tracheophyta</taxon>
        <taxon>Spermatophyta</taxon>
        <taxon>Magnoliopsida</taxon>
        <taxon>eudicotyledons</taxon>
        <taxon>Gunneridae</taxon>
        <taxon>Pentapetalae</taxon>
        <taxon>rosids</taxon>
        <taxon>malvids</taxon>
        <taxon>Sapindales</taxon>
        <taxon>Sapindaceae</taxon>
        <taxon>Hippocastanoideae</taxon>
        <taxon>Acereae</taxon>
        <taxon>Acer</taxon>
    </lineage>
</organism>
<name>A0A5C7IX13_9ROSI</name>
<comment type="caution">
    <text evidence="1">The sequence shown here is derived from an EMBL/GenBank/DDBJ whole genome shotgun (WGS) entry which is preliminary data.</text>
</comment>
<accession>A0A5C7IX13</accession>
<dbReference type="EMBL" id="VAHF01000001">
    <property type="protein sequence ID" value="TXG73775.1"/>
    <property type="molecule type" value="Genomic_DNA"/>
</dbReference>